<organism evidence="3 4">
    <name type="scientific">Apiospora arundinis</name>
    <dbReference type="NCBI Taxonomy" id="335852"/>
    <lineage>
        <taxon>Eukaryota</taxon>
        <taxon>Fungi</taxon>
        <taxon>Dikarya</taxon>
        <taxon>Ascomycota</taxon>
        <taxon>Pezizomycotina</taxon>
        <taxon>Sordariomycetes</taxon>
        <taxon>Xylariomycetidae</taxon>
        <taxon>Amphisphaeriales</taxon>
        <taxon>Apiosporaceae</taxon>
        <taxon>Apiospora</taxon>
    </lineage>
</organism>
<comment type="caution">
    <text evidence="3">The sequence shown here is derived from an EMBL/GenBank/DDBJ whole genome shotgun (WGS) entry which is preliminary data.</text>
</comment>
<keyword evidence="4" id="KW-1185">Reference proteome</keyword>
<dbReference type="PANTHER" id="PTHR42040:SF1">
    <property type="entry name" value="INNER KINETOCHORE SUBUNIT FTA4"/>
    <property type="match status" value="1"/>
</dbReference>
<dbReference type="PANTHER" id="PTHR42040">
    <property type="entry name" value="INNER KINETOCHORE SUBUNIT FTA4"/>
    <property type="match status" value="1"/>
</dbReference>
<dbReference type="InterPro" id="IPR025207">
    <property type="entry name" value="Sim4_Fta4"/>
</dbReference>
<evidence type="ECO:0000313" key="4">
    <source>
        <dbReference type="Proteomes" id="UP001390339"/>
    </source>
</evidence>
<dbReference type="Pfam" id="PF13093">
    <property type="entry name" value="FTA4"/>
    <property type="match status" value="1"/>
</dbReference>
<sequence length="277" mass="31198">MAPPTILAHKSAFLTAQTLRLSQNLAPSGAWRNHVFNQEEDAAEQEDGQRAAVVTEKAVDDALYRLNHALQQHARRVYAPQATRHVAEQIDQLFLDINKDDHHQADVEDEQDEDGQHIQKGDELRQGADFTSDPTISALPPTWDHLDPQETQSRPAEAAHYADLQARLSALSARRAETRARVERLRAMQNLLQPFRGDADGEDDEGSQNKKLQENLVSRNGEMEKELERMRMLLVRVAGRVGQLPAQNTTDEEGDTNMMGDLDRAERAKVQNLLDSF</sequence>
<dbReference type="Proteomes" id="UP001390339">
    <property type="component" value="Unassembled WGS sequence"/>
</dbReference>
<feature type="region of interest" description="Disordered" evidence="2">
    <location>
        <begin position="193"/>
        <end position="223"/>
    </location>
</feature>
<feature type="region of interest" description="Disordered" evidence="2">
    <location>
        <begin position="126"/>
        <end position="154"/>
    </location>
</feature>
<evidence type="ECO:0000256" key="2">
    <source>
        <dbReference type="SAM" id="MobiDB-lite"/>
    </source>
</evidence>
<evidence type="ECO:0000313" key="3">
    <source>
        <dbReference type="EMBL" id="KAK8859261.1"/>
    </source>
</evidence>
<protein>
    <submittedName>
        <fullName evidence="3">Kinetochore Sim4 complex subunit Fta4</fullName>
    </submittedName>
</protein>
<reference evidence="3 4" key="1">
    <citation type="journal article" date="2024" name="IMA Fungus">
        <title>Apiospora arundinis, a panoply of carbohydrate-active enzymes and secondary metabolites.</title>
        <authorList>
            <person name="Sorensen T."/>
            <person name="Petersen C."/>
            <person name="Muurmann A.T."/>
            <person name="Christiansen J.V."/>
            <person name="Brundto M.L."/>
            <person name="Overgaard C.K."/>
            <person name="Boysen A.T."/>
            <person name="Wollenberg R.D."/>
            <person name="Larsen T.O."/>
            <person name="Sorensen J.L."/>
            <person name="Nielsen K.L."/>
            <person name="Sondergaard T.E."/>
        </authorList>
    </citation>
    <scope>NUCLEOTIDE SEQUENCE [LARGE SCALE GENOMIC DNA]</scope>
    <source>
        <strain evidence="3 4">AAU 773</strain>
    </source>
</reference>
<proteinExistence type="predicted"/>
<gene>
    <name evidence="3" type="ORF">PGQ11_009995</name>
</gene>
<dbReference type="EMBL" id="JAPCWZ010000006">
    <property type="protein sequence ID" value="KAK8859261.1"/>
    <property type="molecule type" value="Genomic_DNA"/>
</dbReference>
<evidence type="ECO:0000256" key="1">
    <source>
        <dbReference type="SAM" id="Coils"/>
    </source>
</evidence>
<keyword evidence="1" id="KW-0175">Coiled coil</keyword>
<name>A0ABR2I8I7_9PEZI</name>
<accession>A0ABR2I8I7</accession>
<feature type="coiled-coil region" evidence="1">
    <location>
        <begin position="161"/>
        <end position="188"/>
    </location>
</feature>